<dbReference type="GO" id="GO:0016020">
    <property type="term" value="C:membrane"/>
    <property type="evidence" value="ECO:0007669"/>
    <property type="project" value="UniProtKB-SubCell"/>
</dbReference>
<keyword evidence="3 5" id="KW-1133">Transmembrane helix</keyword>
<dbReference type="Pfam" id="PF01943">
    <property type="entry name" value="Polysacc_synt"/>
    <property type="match status" value="1"/>
</dbReference>
<reference evidence="6 7" key="1">
    <citation type="journal article" date="2016" name="Nat. Commun.">
        <title>Thousands of microbial genomes shed light on interconnected biogeochemical processes in an aquifer system.</title>
        <authorList>
            <person name="Anantharaman K."/>
            <person name="Brown C.T."/>
            <person name="Hug L.A."/>
            <person name="Sharon I."/>
            <person name="Castelle C.J."/>
            <person name="Probst A.J."/>
            <person name="Thomas B.C."/>
            <person name="Singh A."/>
            <person name="Wilkins M.J."/>
            <person name="Karaoz U."/>
            <person name="Brodie E.L."/>
            <person name="Williams K.H."/>
            <person name="Hubbard S.S."/>
            <person name="Banfield J.F."/>
        </authorList>
    </citation>
    <scope>NUCLEOTIDE SEQUENCE [LARGE SCALE GENOMIC DNA]</scope>
</reference>
<evidence type="ECO:0000313" key="7">
    <source>
        <dbReference type="Proteomes" id="UP000176952"/>
    </source>
</evidence>
<feature type="transmembrane region" description="Helical" evidence="5">
    <location>
        <begin position="79"/>
        <end position="105"/>
    </location>
</feature>
<dbReference type="CDD" id="cd13128">
    <property type="entry name" value="MATE_Wzx_like"/>
    <property type="match status" value="1"/>
</dbReference>
<evidence type="ECO:0000313" key="6">
    <source>
        <dbReference type="EMBL" id="OGY83758.1"/>
    </source>
</evidence>
<evidence type="ECO:0000256" key="4">
    <source>
        <dbReference type="ARBA" id="ARBA00023136"/>
    </source>
</evidence>
<proteinExistence type="predicted"/>
<dbReference type="InterPro" id="IPR002797">
    <property type="entry name" value="Polysacc_synth"/>
</dbReference>
<evidence type="ECO:0000256" key="3">
    <source>
        <dbReference type="ARBA" id="ARBA00022989"/>
    </source>
</evidence>
<feature type="transmembrane region" description="Helical" evidence="5">
    <location>
        <begin position="441"/>
        <end position="462"/>
    </location>
</feature>
<dbReference type="STRING" id="1798542.A3F54_05250"/>
<keyword evidence="4 5" id="KW-0472">Membrane</keyword>
<dbReference type="InterPro" id="IPR052556">
    <property type="entry name" value="PolySynth_Transporter"/>
</dbReference>
<feature type="transmembrane region" description="Helical" evidence="5">
    <location>
        <begin position="215"/>
        <end position="238"/>
    </location>
</feature>
<gene>
    <name evidence="6" type="ORF">A3F54_05250</name>
</gene>
<feature type="transmembrane region" description="Helical" evidence="5">
    <location>
        <begin position="147"/>
        <end position="166"/>
    </location>
</feature>
<feature type="transmembrane region" description="Helical" evidence="5">
    <location>
        <begin position="381"/>
        <end position="399"/>
    </location>
</feature>
<organism evidence="6 7">
    <name type="scientific">Candidatus Kerfeldbacteria bacterium RIFCSPHIGHO2_12_FULL_48_17</name>
    <dbReference type="NCBI Taxonomy" id="1798542"/>
    <lineage>
        <taxon>Bacteria</taxon>
        <taxon>Candidatus Kerfeldiibacteriota</taxon>
    </lineage>
</organism>
<dbReference type="AlphaFoldDB" id="A0A1G2B3L2"/>
<comment type="subcellular location">
    <subcellularLocation>
        <location evidence="1">Membrane</location>
        <topology evidence="1">Multi-pass membrane protein</topology>
    </subcellularLocation>
</comment>
<comment type="caution">
    <text evidence="6">The sequence shown here is derived from an EMBL/GenBank/DDBJ whole genome shotgun (WGS) entry which is preliminary data.</text>
</comment>
<feature type="transmembrane region" description="Helical" evidence="5">
    <location>
        <begin position="111"/>
        <end position="127"/>
    </location>
</feature>
<feature type="transmembrane region" description="Helical" evidence="5">
    <location>
        <begin position="172"/>
        <end position="195"/>
    </location>
</feature>
<feature type="transmembrane region" description="Helical" evidence="5">
    <location>
        <begin position="47"/>
        <end position="67"/>
    </location>
</feature>
<evidence type="ECO:0000256" key="1">
    <source>
        <dbReference type="ARBA" id="ARBA00004141"/>
    </source>
</evidence>
<sequence>MIFRKALLNSVFLLSGRLIFRFTTAATIIIAARFLGVELYGQLETGMAFANIFLVFFDLGMGTLMVREGTKNTQAIREFFGNTLFVELVMSVVLYGAMIFTAFQLNYDPNILKIIITIGGALLIFEYRRAFRGIYSILLKMNVSAGFETFTGIILLVLVFIIALAIPQKQGLNAIAFAYLITYTLSNIIFFSLCLKKIRPTLSLKKIPAMVKEAYPFALSAAFVTIYFQIDQVMISLIEGSREVALYSAAAKLVTFLLFIPRMTYEAILPTLYKLYHEKSEKLKRAHDIMTRYFTALGLPLGIGMILLPEEIIHLLYGSGFSGAEVAMQLFGVFTVIRFMGSGASNILTSVDKQMQKVWVQVGTLVLNIVFNYILIHRYGFVGAAIATLTVETIMTIFFIRMARKATNSTFFAHWKSHLRSLLAGSVLAAAIILTKEHTNVIILVIGGGILYGVILFISGFFTPHDRKLFQQLVPKKSSPTTT</sequence>
<evidence type="ECO:0000256" key="2">
    <source>
        <dbReference type="ARBA" id="ARBA00022692"/>
    </source>
</evidence>
<accession>A0A1G2B3L2</accession>
<keyword evidence="2 5" id="KW-0812">Transmembrane</keyword>
<feature type="transmembrane region" description="Helical" evidence="5">
    <location>
        <begin position="289"/>
        <end position="308"/>
    </location>
</feature>
<feature type="transmembrane region" description="Helical" evidence="5">
    <location>
        <begin position="12"/>
        <end position="35"/>
    </location>
</feature>
<feature type="transmembrane region" description="Helical" evidence="5">
    <location>
        <begin position="419"/>
        <end position="435"/>
    </location>
</feature>
<feature type="transmembrane region" description="Helical" evidence="5">
    <location>
        <begin position="358"/>
        <end position="375"/>
    </location>
</feature>
<evidence type="ECO:0000256" key="5">
    <source>
        <dbReference type="SAM" id="Phobius"/>
    </source>
</evidence>
<dbReference type="PANTHER" id="PTHR43424">
    <property type="entry name" value="LOCUS PUTATIVE PROTEIN 1-RELATED"/>
    <property type="match status" value="1"/>
</dbReference>
<protein>
    <submittedName>
        <fullName evidence="6">Uncharacterized protein</fullName>
    </submittedName>
</protein>
<dbReference type="EMBL" id="MHKD01000019">
    <property type="protein sequence ID" value="OGY83758.1"/>
    <property type="molecule type" value="Genomic_DNA"/>
</dbReference>
<dbReference type="Proteomes" id="UP000176952">
    <property type="component" value="Unassembled WGS sequence"/>
</dbReference>
<feature type="transmembrane region" description="Helical" evidence="5">
    <location>
        <begin position="244"/>
        <end position="268"/>
    </location>
</feature>
<name>A0A1G2B3L2_9BACT</name>
<dbReference type="PANTHER" id="PTHR43424:SF1">
    <property type="entry name" value="LOCUS PUTATIVE PROTEIN 1-RELATED"/>
    <property type="match status" value="1"/>
</dbReference>